<evidence type="ECO:0000313" key="2">
    <source>
        <dbReference type="EMBL" id="MFC7243125.1"/>
    </source>
</evidence>
<dbReference type="PROSITE" id="PS51257">
    <property type="entry name" value="PROKAR_LIPOPROTEIN"/>
    <property type="match status" value="1"/>
</dbReference>
<protein>
    <recommendedName>
        <fullName evidence="4">Lipoprotein</fullName>
    </recommendedName>
</protein>
<accession>A0ABW2GT75</accession>
<feature type="signal peptide" evidence="1">
    <location>
        <begin position="1"/>
        <end position="28"/>
    </location>
</feature>
<gene>
    <name evidence="2" type="ORF">ACFQO7_11620</name>
</gene>
<comment type="caution">
    <text evidence="2">The sequence shown here is derived from an EMBL/GenBank/DDBJ whole genome shotgun (WGS) entry which is preliminary data.</text>
</comment>
<dbReference type="EMBL" id="JBHTAC010000009">
    <property type="protein sequence ID" value="MFC7243125.1"/>
    <property type="molecule type" value="Genomic_DNA"/>
</dbReference>
<evidence type="ECO:0008006" key="4">
    <source>
        <dbReference type="Google" id="ProtNLM"/>
    </source>
</evidence>
<name>A0ABW2GT75_9ACTN</name>
<evidence type="ECO:0000313" key="3">
    <source>
        <dbReference type="Proteomes" id="UP001596392"/>
    </source>
</evidence>
<sequence>MTTTNQRLGALALAAAFGLAGCTGDSGAAPASTASPTANPAISPELPRYVAAADEANVQGPTTVIRAGARPTVVDDNGRVQAMVMRDESRTTFTKGNYRLTVYCVGTGTLYAHFAIGGVSKIEELPTCDTARPTVSSVELSLPADAADLSVIIMPIGDAQAGVAYQVQRQ</sequence>
<feature type="chain" id="PRO_5046289693" description="Lipoprotein" evidence="1">
    <location>
        <begin position="29"/>
        <end position="170"/>
    </location>
</feature>
<organism evidence="2 3">
    <name type="scientific">Catellatospora aurea</name>
    <dbReference type="NCBI Taxonomy" id="1337874"/>
    <lineage>
        <taxon>Bacteria</taxon>
        <taxon>Bacillati</taxon>
        <taxon>Actinomycetota</taxon>
        <taxon>Actinomycetes</taxon>
        <taxon>Micromonosporales</taxon>
        <taxon>Micromonosporaceae</taxon>
        <taxon>Catellatospora</taxon>
    </lineage>
</organism>
<dbReference type="Proteomes" id="UP001596392">
    <property type="component" value="Unassembled WGS sequence"/>
</dbReference>
<keyword evidence="1" id="KW-0732">Signal</keyword>
<dbReference type="RefSeq" id="WP_376806370.1">
    <property type="nucleotide sequence ID" value="NZ_JBHTAC010000009.1"/>
</dbReference>
<keyword evidence="3" id="KW-1185">Reference proteome</keyword>
<evidence type="ECO:0000256" key="1">
    <source>
        <dbReference type="SAM" id="SignalP"/>
    </source>
</evidence>
<reference evidence="3" key="1">
    <citation type="journal article" date="2019" name="Int. J. Syst. Evol. Microbiol.">
        <title>The Global Catalogue of Microorganisms (GCM) 10K type strain sequencing project: providing services to taxonomists for standard genome sequencing and annotation.</title>
        <authorList>
            <consortium name="The Broad Institute Genomics Platform"/>
            <consortium name="The Broad Institute Genome Sequencing Center for Infectious Disease"/>
            <person name="Wu L."/>
            <person name="Ma J."/>
        </authorList>
    </citation>
    <scope>NUCLEOTIDE SEQUENCE [LARGE SCALE GENOMIC DNA]</scope>
    <source>
        <strain evidence="3">CGMCC 1.9106</strain>
    </source>
</reference>
<proteinExistence type="predicted"/>